<reference evidence="2" key="1">
    <citation type="submission" date="2018-08" db="EMBL/GenBank/DDBJ databases">
        <title>Mucilaginibacter sp. MYSH2.</title>
        <authorList>
            <person name="Seo T."/>
        </authorList>
    </citation>
    <scope>NUCLEOTIDE SEQUENCE [LARGE SCALE GENOMIC DNA]</scope>
    <source>
        <strain evidence="2">KIRAN</strain>
    </source>
</reference>
<dbReference type="InterPro" id="IPR032710">
    <property type="entry name" value="NTF2-like_dom_sf"/>
</dbReference>
<dbReference type="InterPro" id="IPR009959">
    <property type="entry name" value="Cyclase_SnoaL-like"/>
</dbReference>
<dbReference type="PANTHER" id="PTHR38436">
    <property type="entry name" value="POLYKETIDE CYCLASE SNOAL-LIKE DOMAIN"/>
    <property type="match status" value="1"/>
</dbReference>
<protein>
    <submittedName>
        <fullName evidence="1">Ester cyclase</fullName>
    </submittedName>
</protein>
<evidence type="ECO:0000313" key="2">
    <source>
        <dbReference type="Proteomes" id="UP000266005"/>
    </source>
</evidence>
<gene>
    <name evidence="1" type="ORF">D1627_17050</name>
</gene>
<dbReference type="SUPFAM" id="SSF54427">
    <property type="entry name" value="NTF2-like"/>
    <property type="match status" value="1"/>
</dbReference>
<keyword evidence="2" id="KW-1185">Reference proteome</keyword>
<evidence type="ECO:0000313" key="1">
    <source>
        <dbReference type="EMBL" id="RIJ34070.1"/>
    </source>
</evidence>
<proteinExistence type="predicted"/>
<accession>A0A399RQI1</accession>
<dbReference type="EMBL" id="QWGE01000006">
    <property type="protein sequence ID" value="RIJ34070.1"/>
    <property type="molecule type" value="Genomic_DNA"/>
</dbReference>
<dbReference type="OrthoDB" id="4774596at2"/>
<dbReference type="Pfam" id="PF07366">
    <property type="entry name" value="SnoaL"/>
    <property type="match status" value="1"/>
</dbReference>
<comment type="caution">
    <text evidence="1">The sequence shown here is derived from an EMBL/GenBank/DDBJ whole genome shotgun (WGS) entry which is preliminary data.</text>
</comment>
<dbReference type="PANTHER" id="PTHR38436:SF1">
    <property type="entry name" value="ESTER CYCLASE"/>
    <property type="match status" value="1"/>
</dbReference>
<organism evidence="1 2">
    <name type="scientific">Pontibacter oryzae</name>
    <dbReference type="NCBI Taxonomy" id="2304593"/>
    <lineage>
        <taxon>Bacteria</taxon>
        <taxon>Pseudomonadati</taxon>
        <taxon>Bacteroidota</taxon>
        <taxon>Cytophagia</taxon>
        <taxon>Cytophagales</taxon>
        <taxon>Hymenobacteraceae</taxon>
        <taxon>Pontibacter</taxon>
    </lineage>
</organism>
<name>A0A399RQI1_9BACT</name>
<dbReference type="RefSeq" id="WP_119433480.1">
    <property type="nucleotide sequence ID" value="NZ_QWGE01000006.1"/>
</dbReference>
<dbReference type="Gene3D" id="3.10.450.50">
    <property type="match status" value="1"/>
</dbReference>
<dbReference type="Proteomes" id="UP000266005">
    <property type="component" value="Unassembled WGS sequence"/>
</dbReference>
<sequence>MSKQTNIETQKKFGEAINTGQLQKFHELMTADVLDHDPAPDQGPGPEGFIQFFSTFRAAFPDLKVNVEHMVADDDSVAIAYTVTGSHQGDFMGIAPTNKSIKARGVQIARFEGGKIAERWGSSDELGTLKQIGAQISA</sequence>
<dbReference type="AlphaFoldDB" id="A0A399RQI1"/>
<dbReference type="GO" id="GO:0030638">
    <property type="term" value="P:polyketide metabolic process"/>
    <property type="evidence" value="ECO:0007669"/>
    <property type="project" value="InterPro"/>
</dbReference>